<dbReference type="GO" id="GO:0005886">
    <property type="term" value="C:plasma membrane"/>
    <property type="evidence" value="ECO:0007669"/>
    <property type="project" value="TreeGrafter"/>
</dbReference>
<dbReference type="AlphaFoldDB" id="A0A9Q0BCK8"/>
<dbReference type="GeneID" id="75829564"/>
<evidence type="ECO:0000256" key="2">
    <source>
        <dbReference type="ARBA" id="ARBA00005587"/>
    </source>
</evidence>
<reference evidence="8" key="1">
    <citation type="journal article" date="2021" name="J Fungi (Basel)">
        <title>Genomic and Metabolomic Analyses of the Marine Fungus Emericellopsis cladophorae: Insights into Saltwater Adaptability Mechanisms and Its Biosynthetic Potential.</title>
        <authorList>
            <person name="Goncalves M.F.M."/>
            <person name="Hilario S."/>
            <person name="Van de Peer Y."/>
            <person name="Esteves A.C."/>
            <person name="Alves A."/>
        </authorList>
    </citation>
    <scope>NUCLEOTIDE SEQUENCE</scope>
    <source>
        <strain evidence="8">MUM 19.33</strain>
    </source>
</reference>
<evidence type="ECO:0000313" key="8">
    <source>
        <dbReference type="EMBL" id="KAI6780917.1"/>
    </source>
</evidence>
<gene>
    <name evidence="8" type="ORF">J7T54_003058</name>
</gene>
<sequence length="275" mass="28777">MSDISNTKPLASHGDDGLDRVRTTGAMTITPEMFEQLYLGPKNQVSGKLRATFGNPAPIGLGGFILSTTPLSMVLLGWQGAGGISGVANVASYIFLGGLLMVLGGIGEWILGNTFPAVVFLIFGGYWLTLGGTLVPGYGAYAAYSTTGNAADGLEQPQFFATFAFFLVAMAMICFVLAVASLRTNVVLLGILTLLVPTFACLAASFFAASKGKADLSLTLQHAGGGLLFALSMLGWYIFFAQVLLSVEFPFALPLGDLSTLVPGRSIRTHGKSEV</sequence>
<accession>A0A9Q0BCK8</accession>
<proteinExistence type="inferred from homology"/>
<feature type="transmembrane region" description="Helical" evidence="7">
    <location>
        <begin position="159"/>
        <end position="179"/>
    </location>
</feature>
<comment type="caution">
    <text evidence="8">The sequence shown here is derived from an EMBL/GenBank/DDBJ whole genome shotgun (WGS) entry which is preliminary data.</text>
</comment>
<feature type="transmembrane region" description="Helical" evidence="7">
    <location>
        <begin position="57"/>
        <end position="78"/>
    </location>
</feature>
<reference evidence="8" key="2">
    <citation type="submission" date="2022-07" db="EMBL/GenBank/DDBJ databases">
        <authorList>
            <person name="Goncalves M.F.M."/>
            <person name="Hilario S."/>
            <person name="Van De Peer Y."/>
            <person name="Esteves A.C."/>
            <person name="Alves A."/>
        </authorList>
    </citation>
    <scope>NUCLEOTIDE SEQUENCE</scope>
    <source>
        <strain evidence="8">MUM 19.33</strain>
    </source>
</reference>
<feature type="region of interest" description="Disordered" evidence="6">
    <location>
        <begin position="1"/>
        <end position="21"/>
    </location>
</feature>
<feature type="transmembrane region" description="Helical" evidence="7">
    <location>
        <begin position="227"/>
        <end position="245"/>
    </location>
</feature>
<evidence type="ECO:0008006" key="10">
    <source>
        <dbReference type="Google" id="ProtNLM"/>
    </source>
</evidence>
<keyword evidence="5 7" id="KW-0472">Membrane</keyword>
<feature type="transmembrane region" description="Helical" evidence="7">
    <location>
        <begin position="118"/>
        <end position="139"/>
    </location>
</feature>
<dbReference type="InterPro" id="IPR051633">
    <property type="entry name" value="AceTr"/>
</dbReference>
<evidence type="ECO:0000256" key="5">
    <source>
        <dbReference type="ARBA" id="ARBA00023136"/>
    </source>
</evidence>
<evidence type="ECO:0000256" key="4">
    <source>
        <dbReference type="ARBA" id="ARBA00022989"/>
    </source>
</evidence>
<keyword evidence="3 7" id="KW-0812">Transmembrane</keyword>
<dbReference type="Proteomes" id="UP001055219">
    <property type="component" value="Unassembled WGS sequence"/>
</dbReference>
<feature type="transmembrane region" description="Helical" evidence="7">
    <location>
        <begin position="186"/>
        <end position="207"/>
    </location>
</feature>
<dbReference type="InterPro" id="IPR000791">
    <property type="entry name" value="Gpr1/Fun34/SatP-like"/>
</dbReference>
<evidence type="ECO:0000256" key="6">
    <source>
        <dbReference type="SAM" id="MobiDB-lite"/>
    </source>
</evidence>
<organism evidence="8 9">
    <name type="scientific">Emericellopsis cladophorae</name>
    <dbReference type="NCBI Taxonomy" id="2686198"/>
    <lineage>
        <taxon>Eukaryota</taxon>
        <taxon>Fungi</taxon>
        <taxon>Dikarya</taxon>
        <taxon>Ascomycota</taxon>
        <taxon>Pezizomycotina</taxon>
        <taxon>Sordariomycetes</taxon>
        <taxon>Hypocreomycetidae</taxon>
        <taxon>Hypocreales</taxon>
        <taxon>Bionectriaceae</taxon>
        <taxon>Emericellopsis</taxon>
    </lineage>
</organism>
<comment type="subcellular location">
    <subcellularLocation>
        <location evidence="1">Membrane</location>
        <topology evidence="1">Multi-pass membrane protein</topology>
    </subcellularLocation>
</comment>
<name>A0A9Q0BCK8_9HYPO</name>
<keyword evidence="9" id="KW-1185">Reference proteome</keyword>
<dbReference type="GO" id="GO:0015123">
    <property type="term" value="F:acetate transmembrane transporter activity"/>
    <property type="evidence" value="ECO:0007669"/>
    <property type="project" value="TreeGrafter"/>
</dbReference>
<evidence type="ECO:0000256" key="7">
    <source>
        <dbReference type="SAM" id="Phobius"/>
    </source>
</evidence>
<keyword evidence="4 7" id="KW-1133">Transmembrane helix</keyword>
<dbReference type="OrthoDB" id="3648309at2759"/>
<dbReference type="EMBL" id="JAGIXG020000026">
    <property type="protein sequence ID" value="KAI6780917.1"/>
    <property type="molecule type" value="Genomic_DNA"/>
</dbReference>
<protein>
    <recommendedName>
        <fullName evidence="10">Protein alcS</fullName>
    </recommendedName>
</protein>
<dbReference type="RefSeq" id="XP_051361773.1">
    <property type="nucleotide sequence ID" value="XM_051506861.1"/>
</dbReference>
<dbReference type="PANTHER" id="PTHR31123">
    <property type="entry name" value="ACCUMULATION OF DYADS PROTEIN 2-RELATED"/>
    <property type="match status" value="1"/>
</dbReference>
<evidence type="ECO:0000256" key="1">
    <source>
        <dbReference type="ARBA" id="ARBA00004141"/>
    </source>
</evidence>
<feature type="transmembrane region" description="Helical" evidence="7">
    <location>
        <begin position="90"/>
        <end position="111"/>
    </location>
</feature>
<evidence type="ECO:0000313" key="9">
    <source>
        <dbReference type="Proteomes" id="UP001055219"/>
    </source>
</evidence>
<dbReference type="PANTHER" id="PTHR31123:SF4">
    <property type="entry name" value="PROTEIN ALCS"/>
    <property type="match status" value="1"/>
</dbReference>
<dbReference type="Pfam" id="PF01184">
    <property type="entry name" value="Gpr1_Fun34_YaaH"/>
    <property type="match status" value="1"/>
</dbReference>
<evidence type="ECO:0000256" key="3">
    <source>
        <dbReference type="ARBA" id="ARBA00022692"/>
    </source>
</evidence>
<comment type="similarity">
    <text evidence="2">Belongs to the acetate uptake transporter (AceTr) (TC 2.A.96) family.</text>
</comment>